<dbReference type="PROSITE" id="PS00626">
    <property type="entry name" value="RCC1_2"/>
    <property type="match status" value="2"/>
</dbReference>
<dbReference type="Gene3D" id="2.130.10.30">
    <property type="entry name" value="Regulator of chromosome condensation 1/beta-lactamase-inhibitor protein II"/>
    <property type="match status" value="3"/>
</dbReference>
<protein>
    <submittedName>
        <fullName evidence="2">Uncharacterized protein</fullName>
    </submittedName>
</protein>
<dbReference type="Proteomes" id="UP000826195">
    <property type="component" value="Unassembled WGS sequence"/>
</dbReference>
<sequence>MYNSIRLYSRIGAKKYKKLPPVRMKKPKKNEGQPLPIFDYGTSSKDHRIYVWGLANHGGLGTAGRTRRKDGYNFIAKPSRLFFGEHHQVTDIACGYGFTLLGVNSKDKNIVYGNGINTDSQLGFDANDFKYKVTGKTGQLPLARPIPLPLKENSSKVLGLAAGRAHSLILTSEGVFTLGNNAYGQCGRSIIEEENHFESHVIFHIPEINGQKIAAVSAGQDHSIFLTEQGQVYACGWGADGQTGLGHYNNQWKPELVKGEVEGEKIIKVAGISDCVLALSESGKVYGWGNSEYGQLPVQNDNYQVNTAIELSDFSEFGRIVDVAAGGSFCMALTETGDVYTWGYGILGFGPRVTKVQMPTMIPNTLFGRNPYQPDIKVEKIYCGINYMCAVTNQDELFTWGRNAYGYLGLGHCKDQFFPLKVAVGAKVEKVACGVDHTVALCRAFI</sequence>
<evidence type="ECO:0000313" key="3">
    <source>
        <dbReference type="Proteomes" id="UP000826195"/>
    </source>
</evidence>
<evidence type="ECO:0000256" key="1">
    <source>
        <dbReference type="PROSITE-ProRule" id="PRU00235"/>
    </source>
</evidence>
<dbReference type="AlphaFoldDB" id="A0AAV7HV74"/>
<name>A0AAV7HV74_COTGL</name>
<comment type="caution">
    <text evidence="2">The sequence shown here is derived from an EMBL/GenBank/DDBJ whole genome shotgun (WGS) entry which is preliminary data.</text>
</comment>
<dbReference type="GO" id="GO:0019843">
    <property type="term" value="F:rRNA binding"/>
    <property type="evidence" value="ECO:0007669"/>
    <property type="project" value="TreeGrafter"/>
</dbReference>
<dbReference type="InterPro" id="IPR053035">
    <property type="entry name" value="Mitochondrial_GEF_domain"/>
</dbReference>
<dbReference type="Pfam" id="PF13540">
    <property type="entry name" value="RCC1_2"/>
    <property type="match status" value="1"/>
</dbReference>
<dbReference type="PROSITE" id="PS50012">
    <property type="entry name" value="RCC1_3"/>
    <property type="match status" value="7"/>
</dbReference>
<dbReference type="GO" id="GO:0005085">
    <property type="term" value="F:guanyl-nucleotide exchange factor activity"/>
    <property type="evidence" value="ECO:0007669"/>
    <property type="project" value="TreeGrafter"/>
</dbReference>
<reference evidence="2 3" key="1">
    <citation type="journal article" date="2021" name="J. Hered.">
        <title>A chromosome-level genome assembly of the parasitoid wasp, Cotesia glomerata (Hymenoptera: Braconidae).</title>
        <authorList>
            <person name="Pinto B.J."/>
            <person name="Weis J.J."/>
            <person name="Gamble T."/>
            <person name="Ode P.J."/>
            <person name="Paul R."/>
            <person name="Zaspel J.M."/>
        </authorList>
    </citation>
    <scope>NUCLEOTIDE SEQUENCE [LARGE SCALE GENOMIC DNA]</scope>
    <source>
        <strain evidence="2">CgM1</strain>
    </source>
</reference>
<dbReference type="InterPro" id="IPR009091">
    <property type="entry name" value="RCC1/BLIP-II"/>
</dbReference>
<feature type="repeat" description="RCC1" evidence="1">
    <location>
        <begin position="283"/>
        <end position="336"/>
    </location>
</feature>
<feature type="repeat" description="RCC1" evidence="1">
    <location>
        <begin position="395"/>
        <end position="444"/>
    </location>
</feature>
<accession>A0AAV7HV74</accession>
<gene>
    <name evidence="2" type="ORF">KQX54_004424</name>
</gene>
<dbReference type="PANTHER" id="PTHR46337:SF1">
    <property type="entry name" value="RCC1-LIKE G EXCHANGING FACTOR-LIKE PROTEIN"/>
    <property type="match status" value="1"/>
</dbReference>
<dbReference type="GO" id="GO:0005743">
    <property type="term" value="C:mitochondrial inner membrane"/>
    <property type="evidence" value="ECO:0007669"/>
    <property type="project" value="TreeGrafter"/>
</dbReference>
<feature type="repeat" description="RCC1" evidence="1">
    <location>
        <begin position="337"/>
        <end position="394"/>
    </location>
</feature>
<dbReference type="InterPro" id="IPR000408">
    <property type="entry name" value="Reg_chr_condens"/>
</dbReference>
<feature type="repeat" description="RCC1" evidence="1">
    <location>
        <begin position="47"/>
        <end position="105"/>
    </location>
</feature>
<dbReference type="SUPFAM" id="SSF50985">
    <property type="entry name" value="RCC1/BLIP-II"/>
    <property type="match status" value="1"/>
</dbReference>
<organism evidence="2 3">
    <name type="scientific">Cotesia glomerata</name>
    <name type="common">Lepidopteran parasitic wasp</name>
    <name type="synonym">Apanteles glomeratus</name>
    <dbReference type="NCBI Taxonomy" id="32391"/>
    <lineage>
        <taxon>Eukaryota</taxon>
        <taxon>Metazoa</taxon>
        <taxon>Ecdysozoa</taxon>
        <taxon>Arthropoda</taxon>
        <taxon>Hexapoda</taxon>
        <taxon>Insecta</taxon>
        <taxon>Pterygota</taxon>
        <taxon>Neoptera</taxon>
        <taxon>Endopterygota</taxon>
        <taxon>Hymenoptera</taxon>
        <taxon>Apocrita</taxon>
        <taxon>Ichneumonoidea</taxon>
        <taxon>Braconidae</taxon>
        <taxon>Microgastrinae</taxon>
        <taxon>Cotesia</taxon>
    </lineage>
</organism>
<feature type="repeat" description="RCC1" evidence="1">
    <location>
        <begin position="173"/>
        <end position="229"/>
    </location>
</feature>
<dbReference type="GO" id="GO:0070131">
    <property type="term" value="P:positive regulation of mitochondrial translation"/>
    <property type="evidence" value="ECO:0007669"/>
    <property type="project" value="TreeGrafter"/>
</dbReference>
<dbReference type="Pfam" id="PF00415">
    <property type="entry name" value="RCC1"/>
    <property type="match status" value="3"/>
</dbReference>
<feature type="repeat" description="RCC1" evidence="1">
    <location>
        <begin position="230"/>
        <end position="282"/>
    </location>
</feature>
<evidence type="ECO:0000313" key="2">
    <source>
        <dbReference type="EMBL" id="KAH0548928.1"/>
    </source>
</evidence>
<dbReference type="EMBL" id="JAHXZJ010001864">
    <property type="protein sequence ID" value="KAH0548928.1"/>
    <property type="molecule type" value="Genomic_DNA"/>
</dbReference>
<dbReference type="PANTHER" id="PTHR46337">
    <property type="entry name" value="RCC1-LIKE G EXCHANGING FACTOR-LIKE PROTEIN"/>
    <property type="match status" value="1"/>
</dbReference>
<keyword evidence="3" id="KW-1185">Reference proteome</keyword>
<dbReference type="PRINTS" id="PR00633">
    <property type="entry name" value="RCCNDNSATION"/>
</dbReference>
<feature type="repeat" description="RCC1" evidence="1">
    <location>
        <begin position="109"/>
        <end position="173"/>
    </location>
</feature>
<proteinExistence type="predicted"/>